<name>A0ABM8C4C1_9BURK</name>
<dbReference type="EMBL" id="AP026966">
    <property type="protein sequence ID" value="BDT58044.1"/>
    <property type="molecule type" value="Genomic_DNA"/>
</dbReference>
<keyword evidence="4" id="KW-1185">Reference proteome</keyword>
<dbReference type="Gene3D" id="2.160.20.120">
    <property type="match status" value="2"/>
</dbReference>
<proteinExistence type="predicted"/>
<sequence length="312" mass="32295">MHPVFKPALLAAGFVATQASRAEAPAAPVTLQRTVAPFSAVELSGPYEVVLRVQGRQALTLSGEHKQFDGIETFVRGDTLVVRPVERNGFHFSWGKRRAPVIIRITASQLTSLKMSGSGDVELAQLAGERFSVSVDGPGDLRAAGAVRELVVRSSGSGDLDLHRLKAADVDLDMSGPGDVRLAGIGNVLTATVSGSGDLEALDLRLARLDARMRGPGGMTVTGSARELRLEASGSGDFEACSLAAGAASTVQRGPGSACVAGDIRRFDAEVGGSGDLQACRPAACRRPARSCASPAPAAPRWTAASATSRPK</sequence>
<dbReference type="PANTHER" id="PTHR39200">
    <property type="entry name" value="HYPOTHETICAL EXPORTED PROTEIN"/>
    <property type="match status" value="1"/>
</dbReference>
<dbReference type="InterPro" id="IPR021255">
    <property type="entry name" value="DUF2807"/>
</dbReference>
<protein>
    <recommendedName>
        <fullName evidence="2">Putative auto-transporter adhesin head GIN domain-containing protein</fullName>
    </recommendedName>
</protein>
<feature type="region of interest" description="Disordered" evidence="1">
    <location>
        <begin position="290"/>
        <end position="312"/>
    </location>
</feature>
<evidence type="ECO:0000313" key="3">
    <source>
        <dbReference type="EMBL" id="BDT58044.1"/>
    </source>
</evidence>
<dbReference type="Proteomes" id="UP001163336">
    <property type="component" value="Chromosome"/>
</dbReference>
<evidence type="ECO:0000259" key="2">
    <source>
        <dbReference type="Pfam" id="PF10988"/>
    </source>
</evidence>
<reference evidence="3" key="1">
    <citation type="submission" date="2022-11" db="EMBL/GenBank/DDBJ databases">
        <title>Isolation and characterization of PLA-degrading bacterium Massilia sp. from Antarctic soil.</title>
        <authorList>
            <person name="Sato K."/>
            <person name="Gomez-Fuentes C."/>
            <person name="Ahmad S.A."/>
            <person name="Zulkharnain A."/>
        </authorList>
    </citation>
    <scope>NUCLEOTIDE SEQUENCE</scope>
    <source>
        <strain evidence="3">N-3</strain>
    </source>
</reference>
<gene>
    <name evidence="3" type="ORF">MasN3_15380</name>
</gene>
<accession>A0ABM8C4C1</accession>
<dbReference type="RefSeq" id="WP_281913380.1">
    <property type="nucleotide sequence ID" value="NZ_AP026966.1"/>
</dbReference>
<evidence type="ECO:0000313" key="4">
    <source>
        <dbReference type="Proteomes" id="UP001163336"/>
    </source>
</evidence>
<feature type="domain" description="Putative auto-transporter adhesin head GIN" evidence="2">
    <location>
        <begin position="37"/>
        <end position="222"/>
    </location>
</feature>
<evidence type="ECO:0000256" key="1">
    <source>
        <dbReference type="SAM" id="MobiDB-lite"/>
    </source>
</evidence>
<dbReference type="PANTHER" id="PTHR39200:SF1">
    <property type="entry name" value="AUTO-TRANSPORTER ADHESIN HEAD GIN DOMAIN-CONTAINING PROTEIN-RELATED"/>
    <property type="match status" value="1"/>
</dbReference>
<organism evidence="3 4">
    <name type="scientific">Massilia varians</name>
    <dbReference type="NCBI Taxonomy" id="457921"/>
    <lineage>
        <taxon>Bacteria</taxon>
        <taxon>Pseudomonadati</taxon>
        <taxon>Pseudomonadota</taxon>
        <taxon>Betaproteobacteria</taxon>
        <taxon>Burkholderiales</taxon>
        <taxon>Oxalobacteraceae</taxon>
        <taxon>Telluria group</taxon>
        <taxon>Massilia</taxon>
    </lineage>
</organism>
<dbReference type="Pfam" id="PF10988">
    <property type="entry name" value="DUF2807"/>
    <property type="match status" value="1"/>
</dbReference>